<dbReference type="Pfam" id="PF19308">
    <property type="entry name" value="CRISPR_Cas6_N"/>
    <property type="match status" value="1"/>
</dbReference>
<feature type="domain" description="CRISPR-associated protein Cas6-like N-terminal" evidence="6">
    <location>
        <begin position="1"/>
        <end position="58"/>
    </location>
</feature>
<sequence length="262" mass="30688">MFYSLLIRIKAQKNGEFKFFTGKKLHAAFLNIIKEADDELAQELHDKDIPKEFTVSNIFGTNSRGFKLEEGKDYLFRATFLNDKIYKIFSSEICKNILLSKGIFIENIPLSIEEIIYKDNKYSGVMDKIELKSKRYKLTFKTPTLFKSGDFFIRYPEINLLFKSLLTKYNLYSEEKIDGSILQFLHEINYEKMDLKLKREYLNKFFIEGFVGELIIRIDSKNKDFIEYINTLLNFAFYCGIGTKSSVGFGQVLVENLEGVER</sequence>
<dbReference type="CDD" id="cd21141">
    <property type="entry name" value="Cas6_III-like"/>
    <property type="match status" value="1"/>
</dbReference>
<accession>A0ABU4WBU2</accession>
<evidence type="ECO:0000259" key="6">
    <source>
        <dbReference type="Pfam" id="PF19308"/>
    </source>
</evidence>
<protein>
    <submittedName>
        <fullName evidence="7">CRISPR-associated endoribonuclease Cas6</fullName>
    </submittedName>
</protein>
<keyword evidence="8" id="KW-1185">Reference proteome</keyword>
<organism evidence="7 8">
    <name type="scientific">Candidatus Cetobacterium colombiensis</name>
    <dbReference type="NCBI Taxonomy" id="3073100"/>
    <lineage>
        <taxon>Bacteria</taxon>
        <taxon>Fusobacteriati</taxon>
        <taxon>Fusobacteriota</taxon>
        <taxon>Fusobacteriia</taxon>
        <taxon>Fusobacteriales</taxon>
        <taxon>Fusobacteriaceae</taxon>
        <taxon>Cetobacterium</taxon>
    </lineage>
</organism>
<dbReference type="Pfam" id="PF10040">
    <property type="entry name" value="CRISPR_Cas6"/>
    <property type="match status" value="1"/>
</dbReference>
<dbReference type="Gene3D" id="3.30.70.1890">
    <property type="match status" value="1"/>
</dbReference>
<proteinExistence type="predicted"/>
<comment type="caution">
    <text evidence="7">The sequence shown here is derived from an EMBL/GenBank/DDBJ whole genome shotgun (WGS) entry which is preliminary data.</text>
</comment>
<evidence type="ECO:0000259" key="5">
    <source>
        <dbReference type="Pfam" id="PF10040"/>
    </source>
</evidence>
<name>A0ABU4WBU2_9FUSO</name>
<evidence type="ECO:0000256" key="2">
    <source>
        <dbReference type="ARBA" id="ARBA00022759"/>
    </source>
</evidence>
<evidence type="ECO:0000256" key="1">
    <source>
        <dbReference type="ARBA" id="ARBA00022722"/>
    </source>
</evidence>
<dbReference type="Gene3D" id="3.30.70.1900">
    <property type="match status" value="1"/>
</dbReference>
<evidence type="ECO:0000313" key="7">
    <source>
        <dbReference type="EMBL" id="MDX8337007.1"/>
    </source>
</evidence>
<reference evidence="8" key="1">
    <citation type="submission" date="2023-07" db="EMBL/GenBank/DDBJ databases">
        <authorList>
            <person name="Colorado M.A."/>
            <person name="Villamil L.M."/>
            <person name="Melo J.F."/>
            <person name="Rodriguez J.A."/>
            <person name="Ruiz R.Y."/>
        </authorList>
    </citation>
    <scope>NUCLEOTIDE SEQUENCE [LARGE SCALE GENOMIC DNA]</scope>
    <source>
        <strain evidence="8">C33</strain>
    </source>
</reference>
<feature type="domain" description="CRISPR-associated protein Cas6 C-terminal" evidence="5">
    <location>
        <begin position="138"/>
        <end position="252"/>
    </location>
</feature>
<dbReference type="InterPro" id="IPR010156">
    <property type="entry name" value="CRISPR-assoc_prot_Cas6"/>
</dbReference>
<dbReference type="Proteomes" id="UP001279681">
    <property type="component" value="Unassembled WGS sequence"/>
</dbReference>
<keyword evidence="4" id="KW-0051">Antiviral defense</keyword>
<evidence type="ECO:0000313" key="8">
    <source>
        <dbReference type="Proteomes" id="UP001279681"/>
    </source>
</evidence>
<keyword evidence="2" id="KW-0255">Endonuclease</keyword>
<evidence type="ECO:0000256" key="4">
    <source>
        <dbReference type="ARBA" id="ARBA00023118"/>
    </source>
</evidence>
<gene>
    <name evidence="7" type="primary">cas6</name>
    <name evidence="7" type="ORF">RFV38_10945</name>
</gene>
<dbReference type="InterPro" id="IPR019267">
    <property type="entry name" value="CRISPR-assoc_Cas6_C"/>
</dbReference>
<keyword evidence="1" id="KW-0540">Nuclease</keyword>
<dbReference type="RefSeq" id="WP_320314361.1">
    <property type="nucleotide sequence ID" value="NZ_JAVIKH010000018.1"/>
</dbReference>
<dbReference type="EMBL" id="JAVIKH010000018">
    <property type="protein sequence ID" value="MDX8337007.1"/>
    <property type="molecule type" value="Genomic_DNA"/>
</dbReference>
<keyword evidence="3" id="KW-0378">Hydrolase</keyword>
<dbReference type="InterPro" id="IPR045648">
    <property type="entry name" value="CRISPR-assoc_Cas6-like_N"/>
</dbReference>
<evidence type="ECO:0000256" key="3">
    <source>
        <dbReference type="ARBA" id="ARBA00022801"/>
    </source>
</evidence>
<dbReference type="InterPro" id="IPR045747">
    <property type="entry name" value="CRISPR-assoc_prot_Cas6_N_sf"/>
</dbReference>
<dbReference type="NCBIfam" id="TIGR01877">
    <property type="entry name" value="cas_cas6"/>
    <property type="match status" value="1"/>
</dbReference>